<proteinExistence type="predicted"/>
<protein>
    <recommendedName>
        <fullName evidence="5">MYND-type domain-containing protein</fullName>
    </recommendedName>
</protein>
<evidence type="ECO:0000313" key="6">
    <source>
        <dbReference type="EMBL" id="KLO19474.1"/>
    </source>
</evidence>
<keyword evidence="1" id="KW-0479">Metal-binding</keyword>
<dbReference type="OrthoDB" id="9922773at2759"/>
<dbReference type="GO" id="GO:0008270">
    <property type="term" value="F:zinc ion binding"/>
    <property type="evidence" value="ECO:0007669"/>
    <property type="project" value="UniProtKB-KW"/>
</dbReference>
<dbReference type="Proteomes" id="UP000053477">
    <property type="component" value="Unassembled WGS sequence"/>
</dbReference>
<keyword evidence="3" id="KW-0862">Zinc</keyword>
<dbReference type="AlphaFoldDB" id="A0A0H2S6D0"/>
<reference evidence="6 7" key="1">
    <citation type="submission" date="2015-04" db="EMBL/GenBank/DDBJ databases">
        <title>Complete genome sequence of Schizopora paradoxa KUC8140, a cosmopolitan wood degrader in East Asia.</title>
        <authorList>
            <consortium name="DOE Joint Genome Institute"/>
            <person name="Min B."/>
            <person name="Park H."/>
            <person name="Jang Y."/>
            <person name="Kim J.-J."/>
            <person name="Kim K.H."/>
            <person name="Pangilinan J."/>
            <person name="Lipzen A."/>
            <person name="Riley R."/>
            <person name="Grigoriev I.V."/>
            <person name="Spatafora J.W."/>
            <person name="Choi I.-G."/>
        </authorList>
    </citation>
    <scope>NUCLEOTIDE SEQUENCE [LARGE SCALE GENOMIC DNA]</scope>
    <source>
        <strain evidence="6 7">KUC8140</strain>
    </source>
</reference>
<evidence type="ECO:0000256" key="1">
    <source>
        <dbReference type="ARBA" id="ARBA00022723"/>
    </source>
</evidence>
<dbReference type="InterPro" id="IPR002893">
    <property type="entry name" value="Znf_MYND"/>
</dbReference>
<dbReference type="SUPFAM" id="SSF144232">
    <property type="entry name" value="HIT/MYND zinc finger-like"/>
    <property type="match status" value="1"/>
</dbReference>
<dbReference type="InParanoid" id="A0A0H2S6D0"/>
<gene>
    <name evidence="6" type="ORF">SCHPADRAFT_63844</name>
</gene>
<organism evidence="6 7">
    <name type="scientific">Schizopora paradoxa</name>
    <dbReference type="NCBI Taxonomy" id="27342"/>
    <lineage>
        <taxon>Eukaryota</taxon>
        <taxon>Fungi</taxon>
        <taxon>Dikarya</taxon>
        <taxon>Basidiomycota</taxon>
        <taxon>Agaricomycotina</taxon>
        <taxon>Agaricomycetes</taxon>
        <taxon>Hymenochaetales</taxon>
        <taxon>Schizoporaceae</taxon>
        <taxon>Schizopora</taxon>
    </lineage>
</organism>
<dbReference type="STRING" id="27342.A0A0H2S6D0"/>
<evidence type="ECO:0000256" key="2">
    <source>
        <dbReference type="ARBA" id="ARBA00022771"/>
    </source>
</evidence>
<name>A0A0H2S6D0_9AGAM</name>
<keyword evidence="7" id="KW-1185">Reference proteome</keyword>
<evidence type="ECO:0000256" key="4">
    <source>
        <dbReference type="PROSITE-ProRule" id="PRU00134"/>
    </source>
</evidence>
<accession>A0A0H2S6D0</accession>
<evidence type="ECO:0000256" key="3">
    <source>
        <dbReference type="ARBA" id="ARBA00022833"/>
    </source>
</evidence>
<keyword evidence="2 4" id="KW-0863">Zinc-finger</keyword>
<dbReference type="EMBL" id="KQ085886">
    <property type="protein sequence ID" value="KLO19474.1"/>
    <property type="molecule type" value="Genomic_DNA"/>
</dbReference>
<evidence type="ECO:0000313" key="7">
    <source>
        <dbReference type="Proteomes" id="UP000053477"/>
    </source>
</evidence>
<evidence type="ECO:0000259" key="5">
    <source>
        <dbReference type="PROSITE" id="PS50865"/>
    </source>
</evidence>
<dbReference type="PROSITE" id="PS01360">
    <property type="entry name" value="ZF_MYND_1"/>
    <property type="match status" value="1"/>
</dbReference>
<feature type="domain" description="MYND-type" evidence="5">
    <location>
        <begin position="21"/>
        <end position="67"/>
    </location>
</feature>
<sequence>MSTEIKPPFTSVKHFESSKRCSGCGITEAQLRKKNGGALLACARCKWTRYCSQECQKGEWPAHKSKCTTNANTANALASKPEVHPKLLSDFRAWLPHVVKPVAWTTLNALEAKTKPQEISSKCFFIELIHVPEGKTPRERFRLKECAVWPRALAKAAVAHDRLVADDFEKTLEKRGNAVAPVVVKVGEVVKVIGFDSSEAALESHNHYDDWATSGVLEKSVSGEMRF</sequence>
<dbReference type="PROSITE" id="PS50865">
    <property type="entry name" value="ZF_MYND_2"/>
    <property type="match status" value="1"/>
</dbReference>
<dbReference type="Pfam" id="PF01753">
    <property type="entry name" value="zf-MYND"/>
    <property type="match status" value="1"/>
</dbReference>
<dbReference type="Gene3D" id="6.10.140.2220">
    <property type="match status" value="1"/>
</dbReference>